<dbReference type="SUPFAM" id="SSF140566">
    <property type="entry name" value="FlgN-like"/>
    <property type="match status" value="1"/>
</dbReference>
<keyword evidence="2" id="KW-0175">Coiled coil</keyword>
<dbReference type="RefSeq" id="WP_074715967.1">
    <property type="nucleotide sequence ID" value="NZ_FNPG01000006.1"/>
</dbReference>
<dbReference type="GO" id="GO:0044780">
    <property type="term" value="P:bacterial-type flagellum assembly"/>
    <property type="evidence" value="ECO:0007669"/>
    <property type="project" value="InterPro"/>
</dbReference>
<gene>
    <name evidence="4" type="ORF">SAMN02910414_00554</name>
</gene>
<evidence type="ECO:0000313" key="5">
    <source>
        <dbReference type="Proteomes" id="UP000183918"/>
    </source>
</evidence>
<evidence type="ECO:0000313" key="4">
    <source>
        <dbReference type="EMBL" id="SDY01887.1"/>
    </source>
</evidence>
<dbReference type="OrthoDB" id="2049621at2"/>
<evidence type="ECO:0000256" key="3">
    <source>
        <dbReference type="SAM" id="MobiDB-lite"/>
    </source>
</evidence>
<dbReference type="Proteomes" id="UP000183918">
    <property type="component" value="Unassembled WGS sequence"/>
</dbReference>
<sequence>MASLVEELVAILKKEEKIYKKMLGYAEKKVQILVEANIVELEKITNAEQQSSDVLVSCSNKQIQLLKDIANVLGKGESEMTVTKLIDLLDSQPEMQEKLTIARNRLIETAKKVNEANEQNKILIEQAIELNNFEIALFKSLRQAPETANYDEHANNTRSLLGTSGFDAKQ</sequence>
<feature type="coiled-coil region" evidence="2">
    <location>
        <begin position="99"/>
        <end position="126"/>
    </location>
</feature>
<feature type="region of interest" description="Disordered" evidence="3">
    <location>
        <begin position="148"/>
        <end position="170"/>
    </location>
</feature>
<dbReference type="STRING" id="1122142.SAMN02910414_00554"/>
<evidence type="ECO:0000256" key="2">
    <source>
        <dbReference type="SAM" id="Coils"/>
    </source>
</evidence>
<reference evidence="4 5" key="1">
    <citation type="submission" date="2016-10" db="EMBL/GenBank/DDBJ databases">
        <authorList>
            <person name="de Groot N.N."/>
        </authorList>
    </citation>
    <scope>NUCLEOTIDE SEQUENCE [LARGE SCALE GENOMIC DNA]</scope>
    <source>
        <strain evidence="4 5">DSM 14045</strain>
    </source>
</reference>
<name>A0A1H3GFQ5_9FIRM</name>
<evidence type="ECO:0000256" key="1">
    <source>
        <dbReference type="ARBA" id="ARBA00022795"/>
    </source>
</evidence>
<accession>A0A1H3GFQ5</accession>
<protein>
    <submittedName>
        <fullName evidence="4">FlgN protein</fullName>
    </submittedName>
</protein>
<dbReference type="EMBL" id="FNPG01000006">
    <property type="protein sequence ID" value="SDY01887.1"/>
    <property type="molecule type" value="Genomic_DNA"/>
</dbReference>
<proteinExistence type="predicted"/>
<dbReference type="Gene3D" id="1.20.58.300">
    <property type="entry name" value="FlgN-like"/>
    <property type="match status" value="1"/>
</dbReference>
<dbReference type="InterPro" id="IPR036679">
    <property type="entry name" value="FlgN-like_sf"/>
</dbReference>
<keyword evidence="5" id="KW-1185">Reference proteome</keyword>
<dbReference type="AlphaFoldDB" id="A0A1H3GFQ5"/>
<keyword evidence="1" id="KW-1005">Bacterial flagellum biogenesis</keyword>
<organism evidence="4 5">
    <name type="scientific">Lachnobacterium bovis DSM 14045</name>
    <dbReference type="NCBI Taxonomy" id="1122142"/>
    <lineage>
        <taxon>Bacteria</taxon>
        <taxon>Bacillati</taxon>
        <taxon>Bacillota</taxon>
        <taxon>Clostridia</taxon>
        <taxon>Lachnospirales</taxon>
        <taxon>Lachnospiraceae</taxon>
        <taxon>Lachnobacterium</taxon>
    </lineage>
</organism>
<dbReference type="InterPro" id="IPR007809">
    <property type="entry name" value="FlgN-like"/>
</dbReference>
<dbReference type="Pfam" id="PF05130">
    <property type="entry name" value="FlgN"/>
    <property type="match status" value="1"/>
</dbReference>